<dbReference type="SMART" id="SM00822">
    <property type="entry name" value="PKS_KR"/>
    <property type="match status" value="1"/>
</dbReference>
<dbReference type="Proteomes" id="UP000029713">
    <property type="component" value="Unassembled WGS sequence"/>
</dbReference>
<dbReference type="InterPro" id="IPR057326">
    <property type="entry name" value="KR_dom"/>
</dbReference>
<dbReference type="STRING" id="1522368.IN07_10255"/>
<dbReference type="InterPro" id="IPR002347">
    <property type="entry name" value="SDR_fam"/>
</dbReference>
<dbReference type="AlphaFoldDB" id="A0A098Y8S9"/>
<comment type="caution">
    <text evidence="4">The sequence shown here is derived from an EMBL/GenBank/DDBJ whole genome shotgun (WGS) entry which is preliminary data.</text>
</comment>
<keyword evidence="2" id="KW-0560">Oxidoreductase</keyword>
<dbReference type="FunFam" id="3.40.50.720:FF:000084">
    <property type="entry name" value="Short-chain dehydrogenase reductase"/>
    <property type="match status" value="1"/>
</dbReference>
<feature type="domain" description="Ketoreductase" evidence="3">
    <location>
        <begin position="7"/>
        <end position="181"/>
    </location>
</feature>
<dbReference type="CDD" id="cd05233">
    <property type="entry name" value="SDR_c"/>
    <property type="match status" value="1"/>
</dbReference>
<dbReference type="NCBIfam" id="NF005559">
    <property type="entry name" value="PRK07231.1"/>
    <property type="match status" value="1"/>
</dbReference>
<evidence type="ECO:0000259" key="3">
    <source>
        <dbReference type="SMART" id="SM00822"/>
    </source>
</evidence>
<proteinExistence type="inferred from homology"/>
<dbReference type="PRINTS" id="PR00081">
    <property type="entry name" value="GDHRDH"/>
</dbReference>
<dbReference type="Gene3D" id="3.40.50.720">
    <property type="entry name" value="NAD(P)-binding Rossmann-like Domain"/>
    <property type="match status" value="1"/>
</dbReference>
<dbReference type="PROSITE" id="PS00061">
    <property type="entry name" value="ADH_SHORT"/>
    <property type="match status" value="1"/>
</dbReference>
<dbReference type="PANTHER" id="PTHR43669">
    <property type="entry name" value="5-KETO-D-GLUCONATE 5-REDUCTASE"/>
    <property type="match status" value="1"/>
</dbReference>
<dbReference type="EMBL" id="JPMX01000040">
    <property type="protein sequence ID" value="KGH46815.1"/>
    <property type="molecule type" value="Genomic_DNA"/>
</dbReference>
<evidence type="ECO:0000313" key="4">
    <source>
        <dbReference type="EMBL" id="KGH46815.1"/>
    </source>
</evidence>
<dbReference type="GO" id="GO:0016491">
    <property type="term" value="F:oxidoreductase activity"/>
    <property type="evidence" value="ECO:0007669"/>
    <property type="project" value="UniProtKB-KW"/>
</dbReference>
<dbReference type="PANTHER" id="PTHR43669:SF3">
    <property type="entry name" value="ALCOHOL DEHYDROGENASE, PUTATIVE (AFU_ORTHOLOGUE AFUA_3G03445)-RELATED"/>
    <property type="match status" value="1"/>
</dbReference>
<sequence length="253" mass="26992">MPQLAGKVALITGGNSGIGFGTAKRMVEEGAFVYITGRNQESLDRSAAELGENARAIRADVTSRAAMDDVVATIRRDHGRLDIVFANAGAAWYSTVEDLTEEEFDKGFGLDGKGTLFTVQAALPLLREGASIIVNTSITQTMGLPTFGVYAASKSALRSFVRTWMNELRDRRIRVNAISPGVIETESYAKDMGVEGAAAYVERVVEEIPVGRIGRPEDIGNAVVFLASDAAGFINGTELTVDGGQTQIYAGHN</sequence>
<protein>
    <submittedName>
        <fullName evidence="4">Oxidoreductase</fullName>
    </submittedName>
</protein>
<dbReference type="RefSeq" id="WP_036335520.1">
    <property type="nucleotide sequence ID" value="NZ_JPMX01000040.1"/>
</dbReference>
<dbReference type="Pfam" id="PF13561">
    <property type="entry name" value="adh_short_C2"/>
    <property type="match status" value="1"/>
</dbReference>
<reference evidence="4 5" key="1">
    <citation type="submission" date="2014-07" db="EMBL/GenBank/DDBJ databases">
        <title>Biosystematic studies on Modestobacter strains isolated from extreme hyper-arid desert soil and from historic building.</title>
        <authorList>
            <person name="Bukarasam K."/>
            <person name="Bull A."/>
            <person name="Girard G."/>
            <person name="van Wezel G."/>
            <person name="Goodfellow M."/>
        </authorList>
    </citation>
    <scope>NUCLEOTIDE SEQUENCE [LARGE SCALE GENOMIC DNA]</scope>
    <source>
        <strain evidence="4 5">KNN45-2b</strain>
    </source>
</reference>
<accession>A0A098Y8S9</accession>
<organism evidence="4 5">
    <name type="scientific">Modestobacter caceresii</name>
    <dbReference type="NCBI Taxonomy" id="1522368"/>
    <lineage>
        <taxon>Bacteria</taxon>
        <taxon>Bacillati</taxon>
        <taxon>Actinomycetota</taxon>
        <taxon>Actinomycetes</taxon>
        <taxon>Geodermatophilales</taxon>
        <taxon>Geodermatophilaceae</taxon>
        <taxon>Modestobacter</taxon>
    </lineage>
</organism>
<dbReference type="SUPFAM" id="SSF51735">
    <property type="entry name" value="NAD(P)-binding Rossmann-fold domains"/>
    <property type="match status" value="1"/>
</dbReference>
<name>A0A098Y8S9_9ACTN</name>
<dbReference type="InterPro" id="IPR020904">
    <property type="entry name" value="Sc_DH/Rdtase_CS"/>
</dbReference>
<keyword evidence="5" id="KW-1185">Reference proteome</keyword>
<gene>
    <name evidence="4" type="ORF">IN07_10255</name>
</gene>
<dbReference type="InterPro" id="IPR036291">
    <property type="entry name" value="NAD(P)-bd_dom_sf"/>
</dbReference>
<evidence type="ECO:0000256" key="1">
    <source>
        <dbReference type="ARBA" id="ARBA00006484"/>
    </source>
</evidence>
<evidence type="ECO:0000313" key="5">
    <source>
        <dbReference type="Proteomes" id="UP000029713"/>
    </source>
</evidence>
<dbReference type="OrthoDB" id="9803333at2"/>
<comment type="similarity">
    <text evidence="1">Belongs to the short-chain dehydrogenases/reductases (SDR) family.</text>
</comment>
<evidence type="ECO:0000256" key="2">
    <source>
        <dbReference type="ARBA" id="ARBA00023002"/>
    </source>
</evidence>